<accession>A0A2K3JNS1</accession>
<evidence type="ECO:0000313" key="1">
    <source>
        <dbReference type="EMBL" id="PNX55683.1"/>
    </source>
</evidence>
<dbReference type="AlphaFoldDB" id="A0A2K3JNS1"/>
<dbReference type="GO" id="GO:0016740">
    <property type="term" value="F:transferase activity"/>
    <property type="evidence" value="ECO:0007669"/>
    <property type="project" value="UniProtKB-KW"/>
</dbReference>
<dbReference type="EMBL" id="ASHM01072401">
    <property type="protein sequence ID" value="PNX55683.1"/>
    <property type="molecule type" value="Genomic_DNA"/>
</dbReference>
<organism evidence="1 2">
    <name type="scientific">Trifolium pratense</name>
    <name type="common">Red clover</name>
    <dbReference type="NCBI Taxonomy" id="57577"/>
    <lineage>
        <taxon>Eukaryota</taxon>
        <taxon>Viridiplantae</taxon>
        <taxon>Streptophyta</taxon>
        <taxon>Embryophyta</taxon>
        <taxon>Tracheophyta</taxon>
        <taxon>Spermatophyta</taxon>
        <taxon>Magnoliopsida</taxon>
        <taxon>eudicotyledons</taxon>
        <taxon>Gunneridae</taxon>
        <taxon>Pentapetalae</taxon>
        <taxon>rosids</taxon>
        <taxon>fabids</taxon>
        <taxon>Fabales</taxon>
        <taxon>Fabaceae</taxon>
        <taxon>Papilionoideae</taxon>
        <taxon>50 kb inversion clade</taxon>
        <taxon>NPAAA clade</taxon>
        <taxon>Hologalegina</taxon>
        <taxon>IRL clade</taxon>
        <taxon>Trifolieae</taxon>
        <taxon>Trifolium</taxon>
    </lineage>
</organism>
<dbReference type="ExpressionAtlas" id="A0A2K3JNS1">
    <property type="expression patterns" value="baseline"/>
</dbReference>
<dbReference type="STRING" id="57577.A0A2K3JNS1"/>
<protein>
    <submittedName>
        <fullName evidence="1">Polyribonucleotide nucleotidyltransferase</fullName>
    </submittedName>
</protein>
<proteinExistence type="predicted"/>
<comment type="caution">
    <text evidence="1">The sequence shown here is derived from an EMBL/GenBank/DDBJ whole genome shotgun (WGS) entry which is preliminary data.</text>
</comment>
<gene>
    <name evidence="1" type="ORF">L195_g049313</name>
</gene>
<name>A0A2K3JNS1_TRIPR</name>
<evidence type="ECO:0000313" key="2">
    <source>
        <dbReference type="Proteomes" id="UP000236291"/>
    </source>
</evidence>
<keyword evidence="1" id="KW-0808">Transferase</keyword>
<dbReference type="Proteomes" id="UP000236291">
    <property type="component" value="Unassembled WGS sequence"/>
</dbReference>
<reference evidence="1 2" key="2">
    <citation type="journal article" date="2017" name="Front. Plant Sci.">
        <title>Gene Classification and Mining of Molecular Markers Useful in Red Clover (Trifolium pratense) Breeding.</title>
        <authorList>
            <person name="Istvanek J."/>
            <person name="Dluhosova J."/>
            <person name="Dluhos P."/>
            <person name="Patkova L."/>
            <person name="Nedelnik J."/>
            <person name="Repkova J."/>
        </authorList>
    </citation>
    <scope>NUCLEOTIDE SEQUENCE [LARGE SCALE GENOMIC DNA]</scope>
    <source>
        <strain evidence="2">cv. Tatra</strain>
        <tissue evidence="1">Young leaves</tissue>
    </source>
</reference>
<feature type="non-terminal residue" evidence="1">
    <location>
        <position position="106"/>
    </location>
</feature>
<reference evidence="1 2" key="1">
    <citation type="journal article" date="2014" name="Am. J. Bot.">
        <title>Genome assembly and annotation for red clover (Trifolium pratense; Fabaceae).</title>
        <authorList>
            <person name="Istvanek J."/>
            <person name="Jaros M."/>
            <person name="Krenek A."/>
            <person name="Repkova J."/>
        </authorList>
    </citation>
    <scope>NUCLEOTIDE SEQUENCE [LARGE SCALE GENOMIC DNA]</scope>
    <source>
        <strain evidence="2">cv. Tatra</strain>
        <tissue evidence="1">Young leaves</tissue>
    </source>
</reference>
<sequence>MQEIAGDELIKALQIRNKIPRRKALSSLEEKVLKILTENGYVANDSAPSSNAETIAEILEDEDEDEEVIVDGEVDEGDVHIKPTPRKPTPLAQCSLCSLLCFIGML</sequence>